<protein>
    <submittedName>
        <fullName evidence="1">Uncharacterized protein</fullName>
    </submittedName>
</protein>
<keyword evidence="2" id="KW-1185">Reference proteome</keyword>
<evidence type="ECO:0000313" key="1">
    <source>
        <dbReference type="EMBL" id="NQE35216.1"/>
    </source>
</evidence>
<gene>
    <name evidence="1" type="ORF">E5S67_02946</name>
</gene>
<organism evidence="1 2">
    <name type="scientific">Microcoleus asticus IPMA8</name>
    <dbReference type="NCBI Taxonomy" id="2563858"/>
    <lineage>
        <taxon>Bacteria</taxon>
        <taxon>Bacillati</taxon>
        <taxon>Cyanobacteriota</taxon>
        <taxon>Cyanophyceae</taxon>
        <taxon>Oscillatoriophycideae</taxon>
        <taxon>Oscillatoriales</taxon>
        <taxon>Microcoleaceae</taxon>
        <taxon>Microcoleus</taxon>
        <taxon>Microcoleus asticus</taxon>
    </lineage>
</organism>
<name>A0ABX2CXS6_9CYAN</name>
<sequence>MNSIHEYYDSMADISVTTREAIESLELARKNVQEALRTINGFKKHGDMTISFVSNVTTNDVHRNLLFLELLLNQTFGVTNTLTFQELLELTSYELKEEDFQQW</sequence>
<evidence type="ECO:0000313" key="2">
    <source>
        <dbReference type="Proteomes" id="UP000702425"/>
    </source>
</evidence>
<reference evidence="1 2" key="1">
    <citation type="journal article" date="2020" name="Sci. Rep.">
        <title>A novel cyanobacterial geosmin producer, revising GeoA distribution and dispersion patterns in Bacteria.</title>
        <authorList>
            <person name="Churro C."/>
            <person name="Semedo-Aguiar A.P."/>
            <person name="Silva A.D."/>
            <person name="Pereira-Leal J.B."/>
            <person name="Leite R.B."/>
        </authorList>
    </citation>
    <scope>NUCLEOTIDE SEQUENCE [LARGE SCALE GENOMIC DNA]</scope>
    <source>
        <strain evidence="1 2">IPMA8</strain>
    </source>
</reference>
<dbReference type="RefSeq" id="WP_172188436.1">
    <property type="nucleotide sequence ID" value="NZ_CAWPPK010000262.1"/>
</dbReference>
<proteinExistence type="predicted"/>
<accession>A0ABX2CXS6</accession>
<dbReference type="Proteomes" id="UP000702425">
    <property type="component" value="Unassembled WGS sequence"/>
</dbReference>
<comment type="caution">
    <text evidence="1">The sequence shown here is derived from an EMBL/GenBank/DDBJ whole genome shotgun (WGS) entry which is preliminary data.</text>
</comment>
<dbReference type="EMBL" id="SRRZ01000049">
    <property type="protein sequence ID" value="NQE35216.1"/>
    <property type="molecule type" value="Genomic_DNA"/>
</dbReference>